<name>A0A562TEV1_CHIJA</name>
<accession>A0A562TEV1</accession>
<dbReference type="RefSeq" id="WP_145711252.1">
    <property type="nucleotide sequence ID" value="NZ_BAAAFY010000001.1"/>
</dbReference>
<protein>
    <recommendedName>
        <fullName evidence="4">DnaJ-like protein</fullName>
    </recommendedName>
</protein>
<evidence type="ECO:0000256" key="1">
    <source>
        <dbReference type="SAM" id="Coils"/>
    </source>
</evidence>
<comment type="caution">
    <text evidence="2">The sequence shown here is derived from an EMBL/GenBank/DDBJ whole genome shotgun (WGS) entry which is preliminary data.</text>
</comment>
<proteinExistence type="predicted"/>
<dbReference type="OrthoDB" id="677245at2"/>
<dbReference type="Proteomes" id="UP000316778">
    <property type="component" value="Unassembled WGS sequence"/>
</dbReference>
<sequence length="69" mass="8164">MITDENAYNILELEHSATAEEIMARYQTLKDQYNRMKDAATDLKTRLACQLKQIELDDAFIYFSNKQRM</sequence>
<organism evidence="2 3">
    <name type="scientific">Chitinophaga japonensis</name>
    <name type="common">Flexibacter japonensis</name>
    <dbReference type="NCBI Taxonomy" id="104662"/>
    <lineage>
        <taxon>Bacteria</taxon>
        <taxon>Pseudomonadati</taxon>
        <taxon>Bacteroidota</taxon>
        <taxon>Chitinophagia</taxon>
        <taxon>Chitinophagales</taxon>
        <taxon>Chitinophagaceae</taxon>
        <taxon>Chitinophaga</taxon>
    </lineage>
</organism>
<feature type="coiled-coil region" evidence="1">
    <location>
        <begin position="19"/>
        <end position="46"/>
    </location>
</feature>
<dbReference type="EMBL" id="VLLG01000002">
    <property type="protein sequence ID" value="TWI92042.1"/>
    <property type="molecule type" value="Genomic_DNA"/>
</dbReference>
<keyword evidence="3" id="KW-1185">Reference proteome</keyword>
<evidence type="ECO:0000313" key="2">
    <source>
        <dbReference type="EMBL" id="TWI92042.1"/>
    </source>
</evidence>
<reference evidence="2 3" key="1">
    <citation type="journal article" date="2013" name="Stand. Genomic Sci.">
        <title>Genomic Encyclopedia of Type Strains, Phase I: The one thousand microbial genomes (KMG-I) project.</title>
        <authorList>
            <person name="Kyrpides N.C."/>
            <person name="Woyke T."/>
            <person name="Eisen J.A."/>
            <person name="Garrity G."/>
            <person name="Lilburn T.G."/>
            <person name="Beck B.J."/>
            <person name="Whitman W.B."/>
            <person name="Hugenholtz P."/>
            <person name="Klenk H.P."/>
        </authorList>
    </citation>
    <scope>NUCLEOTIDE SEQUENCE [LARGE SCALE GENOMIC DNA]</scope>
    <source>
        <strain evidence="2 3">DSM 13484</strain>
    </source>
</reference>
<evidence type="ECO:0000313" key="3">
    <source>
        <dbReference type="Proteomes" id="UP000316778"/>
    </source>
</evidence>
<keyword evidence="1" id="KW-0175">Coiled coil</keyword>
<evidence type="ECO:0008006" key="4">
    <source>
        <dbReference type="Google" id="ProtNLM"/>
    </source>
</evidence>
<gene>
    <name evidence="2" type="ORF">LX66_1424</name>
</gene>
<dbReference type="AlphaFoldDB" id="A0A562TEV1"/>